<dbReference type="PANTHER" id="PTHR14564">
    <property type="entry name" value="MICOS COMPLEX SUBUNIT MIC26 / MIC27 FAMILY MEMBER"/>
    <property type="match status" value="1"/>
</dbReference>
<accession>A0ABP0H0Q4</accession>
<protein>
    <recommendedName>
        <fullName evidence="5">MICOS complex subunit</fullName>
    </recommendedName>
</protein>
<keyword evidence="4" id="KW-1185">Reference proteome</keyword>
<dbReference type="Proteomes" id="UP001642483">
    <property type="component" value="Unassembled WGS sequence"/>
</dbReference>
<name>A0ABP0H0Q4_CLALP</name>
<proteinExistence type="predicted"/>
<evidence type="ECO:0000313" key="3">
    <source>
        <dbReference type="EMBL" id="CAK8697457.1"/>
    </source>
</evidence>
<evidence type="ECO:0008006" key="5">
    <source>
        <dbReference type="Google" id="ProtNLM"/>
    </source>
</evidence>
<feature type="compositionally biased region" description="Polar residues" evidence="1">
    <location>
        <begin position="259"/>
        <end position="273"/>
    </location>
</feature>
<keyword evidence="2" id="KW-0472">Membrane</keyword>
<keyword evidence="2" id="KW-0812">Transmembrane</keyword>
<sequence>MKANCKQDVRNLSIYPQKEDVLINNAQDSATYNHSSRSVGTSVMNLVAEVKEKYRNTVKQITDFKQYATSTEGKVKFSIMAGGLATGLFLAFRSPSKRLYYKRALPLGTLTLAAAACYPYQTYDISKTIARFSYYGSVMVYNGSKASYTYIYERMKKLEDDENASNKTTSTEQETAYVIDERGIVDVSGEDQNLNKDLNKVGSEISDDTNNVKAAESKPEITNSPSDNLLKSPAILNILPMTPSNSAVKTDSAVAGDFGQSSPEDSDLYTTRS</sequence>
<feature type="region of interest" description="Disordered" evidence="1">
    <location>
        <begin position="242"/>
        <end position="273"/>
    </location>
</feature>
<feature type="region of interest" description="Disordered" evidence="1">
    <location>
        <begin position="193"/>
        <end position="229"/>
    </location>
</feature>
<reference evidence="3 4" key="1">
    <citation type="submission" date="2024-02" db="EMBL/GenBank/DDBJ databases">
        <authorList>
            <person name="Daric V."/>
            <person name="Darras S."/>
        </authorList>
    </citation>
    <scope>NUCLEOTIDE SEQUENCE [LARGE SCALE GENOMIC DNA]</scope>
</reference>
<evidence type="ECO:0000256" key="2">
    <source>
        <dbReference type="SAM" id="Phobius"/>
    </source>
</evidence>
<dbReference type="InterPro" id="IPR033182">
    <property type="entry name" value="MIC26/MIC27_animal"/>
</dbReference>
<evidence type="ECO:0000256" key="1">
    <source>
        <dbReference type="SAM" id="MobiDB-lite"/>
    </source>
</evidence>
<feature type="transmembrane region" description="Helical" evidence="2">
    <location>
        <begin position="75"/>
        <end position="92"/>
    </location>
</feature>
<gene>
    <name evidence="3" type="ORF">CVLEPA_LOCUS30678</name>
</gene>
<keyword evidence="2" id="KW-1133">Transmembrane helix</keyword>
<feature type="compositionally biased region" description="Polar residues" evidence="1">
    <location>
        <begin position="220"/>
        <end position="229"/>
    </location>
</feature>
<evidence type="ECO:0000313" key="4">
    <source>
        <dbReference type="Proteomes" id="UP001642483"/>
    </source>
</evidence>
<dbReference type="EMBL" id="CAWYQH010000163">
    <property type="protein sequence ID" value="CAK8697457.1"/>
    <property type="molecule type" value="Genomic_DNA"/>
</dbReference>
<comment type="caution">
    <text evidence="3">The sequence shown here is derived from an EMBL/GenBank/DDBJ whole genome shotgun (WGS) entry which is preliminary data.</text>
</comment>
<organism evidence="3 4">
    <name type="scientific">Clavelina lepadiformis</name>
    <name type="common">Light-bulb sea squirt</name>
    <name type="synonym">Ascidia lepadiformis</name>
    <dbReference type="NCBI Taxonomy" id="159417"/>
    <lineage>
        <taxon>Eukaryota</taxon>
        <taxon>Metazoa</taxon>
        <taxon>Chordata</taxon>
        <taxon>Tunicata</taxon>
        <taxon>Ascidiacea</taxon>
        <taxon>Aplousobranchia</taxon>
        <taxon>Clavelinidae</taxon>
        <taxon>Clavelina</taxon>
    </lineage>
</organism>